<evidence type="ECO:0000313" key="2">
    <source>
        <dbReference type="Proteomes" id="UP000324133"/>
    </source>
</evidence>
<protein>
    <submittedName>
        <fullName evidence="1">DUF4279 domain-containing protein</fullName>
    </submittedName>
</protein>
<sequence length="280" mass="32700">MKIEDLIGKAKTSEVVQQFLNLFNTPYKISRFPDSYFYIFSEPSIEIKFTTSHYLECLFFHNTGNLFTDKYPIEFPFGLSLLDTRQAVEEKIGPPERESINNKHFDFWTSHPELGVSFTYTTSDKNNFQTTIKHICFFEPETELSRLWFLNKTKIHNYLQITSKTYSPHLISDLLQVEPSRFAEAGGGDFSEDEYTSEEHFWELCLSENQFLHLKAQLKNTLQFLLEKESILKPLQACCKLKLKIMYYSLHANSSKGNFSLEFLETVSRLGIEVDLDIQT</sequence>
<dbReference type="RefSeq" id="WP_149092755.1">
    <property type="nucleotide sequence ID" value="NZ_VKKY01000003.1"/>
</dbReference>
<gene>
    <name evidence="1" type="ORF">FOA19_20800</name>
</gene>
<organism evidence="1 2">
    <name type="scientific">Rufibacter hautae</name>
    <dbReference type="NCBI Taxonomy" id="2595005"/>
    <lineage>
        <taxon>Bacteria</taxon>
        <taxon>Pseudomonadati</taxon>
        <taxon>Bacteroidota</taxon>
        <taxon>Cytophagia</taxon>
        <taxon>Cytophagales</taxon>
        <taxon>Hymenobacteraceae</taxon>
        <taxon>Rufibacter</taxon>
    </lineage>
</organism>
<reference evidence="1 2" key="1">
    <citation type="submission" date="2019-07" db="EMBL/GenBank/DDBJ databases">
        <title>Rufibacter sp. nov., isolated from lake sediment.</title>
        <authorList>
            <person name="Qu J.-H."/>
        </authorList>
    </citation>
    <scope>NUCLEOTIDE SEQUENCE [LARGE SCALE GENOMIC DNA]</scope>
    <source>
        <strain evidence="1 2">NBS58-1</strain>
    </source>
</reference>
<comment type="caution">
    <text evidence="1">The sequence shown here is derived from an EMBL/GenBank/DDBJ whole genome shotgun (WGS) entry which is preliminary data.</text>
</comment>
<dbReference type="InterPro" id="IPR025459">
    <property type="entry name" value="DUF4279"/>
</dbReference>
<dbReference type="AlphaFoldDB" id="A0A5B6T9E1"/>
<dbReference type="Pfam" id="PF14106">
    <property type="entry name" value="DUF4279"/>
    <property type="match status" value="1"/>
</dbReference>
<dbReference type="Proteomes" id="UP000324133">
    <property type="component" value="Unassembled WGS sequence"/>
</dbReference>
<name>A0A5B6T9E1_9BACT</name>
<proteinExistence type="predicted"/>
<dbReference type="EMBL" id="VKKY01000003">
    <property type="protein sequence ID" value="KAA3436816.1"/>
    <property type="molecule type" value="Genomic_DNA"/>
</dbReference>
<accession>A0A5B6T9E1</accession>
<evidence type="ECO:0000313" key="1">
    <source>
        <dbReference type="EMBL" id="KAA3436816.1"/>
    </source>
</evidence>
<keyword evidence="2" id="KW-1185">Reference proteome</keyword>